<dbReference type="EMBL" id="LAJX01000122">
    <property type="protein sequence ID" value="KJV06251.1"/>
    <property type="molecule type" value="Genomic_DNA"/>
</dbReference>
<organism evidence="1 2">
    <name type="scientific">Methylocucumis oryzae</name>
    <dbReference type="NCBI Taxonomy" id="1632867"/>
    <lineage>
        <taxon>Bacteria</taxon>
        <taxon>Pseudomonadati</taxon>
        <taxon>Pseudomonadota</taxon>
        <taxon>Gammaproteobacteria</taxon>
        <taxon>Methylococcales</taxon>
        <taxon>Methylococcaceae</taxon>
        <taxon>Methylocucumis</taxon>
    </lineage>
</organism>
<gene>
    <name evidence="1" type="ORF">VZ94_12580</name>
</gene>
<keyword evidence="2" id="KW-1185">Reference proteome</keyword>
<accession>A0A0F3IHM7</accession>
<evidence type="ECO:0000313" key="1">
    <source>
        <dbReference type="EMBL" id="KJV06251.1"/>
    </source>
</evidence>
<comment type="caution">
    <text evidence="1">The sequence shown here is derived from an EMBL/GenBank/DDBJ whole genome shotgun (WGS) entry which is preliminary data.</text>
</comment>
<reference evidence="2" key="1">
    <citation type="submission" date="2015-03" db="EMBL/GenBank/DDBJ databases">
        <title>Draft genome sequence of a novel methanotroph (Sn10-6) isolated from flooded ricefield rhizosphere in India.</title>
        <authorList>
            <person name="Pandit P.S."/>
            <person name="Pore S.D."/>
            <person name="Arora P."/>
            <person name="Kapse N.G."/>
            <person name="Dhakephalkar P.K."/>
            <person name="Rahalkar M.C."/>
        </authorList>
    </citation>
    <scope>NUCLEOTIDE SEQUENCE [LARGE SCALE GENOMIC DNA]</scope>
    <source>
        <strain evidence="2">Sn10-6</strain>
    </source>
</reference>
<sequence>MAGAKVDDTTHHTLFTGAEFDRNTLAENKVRVDAFFCLRLFIYLSSKTYSIFSPISAKVTASNSLETMLKDFCTTTYVDSTASKIRNFLKYDTLSRTCIIRVKNE</sequence>
<protein>
    <submittedName>
        <fullName evidence="1">Uncharacterized protein</fullName>
    </submittedName>
</protein>
<dbReference type="AlphaFoldDB" id="A0A0F3IHM7"/>
<dbReference type="Proteomes" id="UP000033684">
    <property type="component" value="Unassembled WGS sequence"/>
</dbReference>
<reference evidence="1 2" key="2">
    <citation type="journal article" date="2016" name="Microb. Ecol.">
        <title>Genome Characteristics of a Novel Type I Methanotroph (Sn10-6) Isolated from a Flooded Indian Rice Field.</title>
        <authorList>
            <person name="Rahalkar M.C."/>
            <person name="Pandit P.S."/>
            <person name="Dhakephalkar P.K."/>
            <person name="Pore S."/>
            <person name="Arora P."/>
            <person name="Kapse N."/>
        </authorList>
    </citation>
    <scope>NUCLEOTIDE SEQUENCE [LARGE SCALE GENOMIC DNA]</scope>
    <source>
        <strain evidence="1 2">Sn10-6</strain>
    </source>
</reference>
<evidence type="ECO:0000313" key="2">
    <source>
        <dbReference type="Proteomes" id="UP000033684"/>
    </source>
</evidence>
<name>A0A0F3IHM7_9GAMM</name>
<proteinExistence type="predicted"/>